<proteinExistence type="predicted"/>
<protein>
    <submittedName>
        <fullName evidence="2">Uncharacterized protein</fullName>
    </submittedName>
</protein>
<evidence type="ECO:0000256" key="1">
    <source>
        <dbReference type="SAM" id="MobiDB-lite"/>
    </source>
</evidence>
<dbReference type="EMBL" id="SMKU01000784">
    <property type="protein sequence ID" value="TDD57703.1"/>
    <property type="molecule type" value="Genomic_DNA"/>
</dbReference>
<evidence type="ECO:0000313" key="3">
    <source>
        <dbReference type="Proteomes" id="UP000294513"/>
    </source>
</evidence>
<gene>
    <name evidence="2" type="ORF">E1298_47485</name>
</gene>
<feature type="non-terminal residue" evidence="2">
    <location>
        <position position="166"/>
    </location>
</feature>
<evidence type="ECO:0000313" key="2">
    <source>
        <dbReference type="EMBL" id="TDD57703.1"/>
    </source>
</evidence>
<dbReference type="AlphaFoldDB" id="A0A4R4ZGN8"/>
<keyword evidence="3" id="KW-1185">Reference proteome</keyword>
<organism evidence="2 3">
    <name type="scientific">Actinomadura rubrisoli</name>
    <dbReference type="NCBI Taxonomy" id="2530368"/>
    <lineage>
        <taxon>Bacteria</taxon>
        <taxon>Bacillati</taxon>
        <taxon>Actinomycetota</taxon>
        <taxon>Actinomycetes</taxon>
        <taxon>Streptosporangiales</taxon>
        <taxon>Thermomonosporaceae</taxon>
        <taxon>Actinomadura</taxon>
    </lineage>
</organism>
<feature type="compositionally biased region" description="Low complexity" evidence="1">
    <location>
        <begin position="15"/>
        <end position="26"/>
    </location>
</feature>
<dbReference type="OrthoDB" id="3531020at2"/>
<feature type="region of interest" description="Disordered" evidence="1">
    <location>
        <begin position="56"/>
        <end position="81"/>
    </location>
</feature>
<reference evidence="2 3" key="1">
    <citation type="submission" date="2019-03" db="EMBL/GenBank/DDBJ databases">
        <title>Draft genome sequences of novel Actinobacteria.</title>
        <authorList>
            <person name="Sahin N."/>
            <person name="Ay H."/>
            <person name="Saygin H."/>
        </authorList>
    </citation>
    <scope>NUCLEOTIDE SEQUENCE [LARGE SCALE GENOMIC DNA]</scope>
    <source>
        <strain evidence="2 3">H3C3</strain>
    </source>
</reference>
<dbReference type="Proteomes" id="UP000294513">
    <property type="component" value="Unassembled WGS sequence"/>
</dbReference>
<accession>A0A4R4ZGN8</accession>
<comment type="caution">
    <text evidence="2">The sequence shown here is derived from an EMBL/GenBank/DDBJ whole genome shotgun (WGS) entry which is preliminary data.</text>
</comment>
<sequence length="166" mass="17405">MAAALLFTAACGVDSSASPSGSPKESMNSMTMTEKEAISRMEKIIREAVGVLEPEPRLESIENLSQRSSCDPDDGGSPEQTVLNRSYLLRGVPQSSNGEIARKIKGFWDRQGYKIDSAVRLDGNKPQVLGLDSSGDFSLGLITSGDGVLEIGATSPCVLPLGTGGA</sequence>
<name>A0A4R4ZGN8_9ACTN</name>
<feature type="region of interest" description="Disordered" evidence="1">
    <location>
        <begin position="11"/>
        <end position="35"/>
    </location>
</feature>